<gene>
    <name evidence="1" type="ORF">CARN7_1969</name>
</gene>
<reference evidence="1" key="1">
    <citation type="submission" date="2009-10" db="EMBL/GenBank/DDBJ databases">
        <title>Diversity of trophic interactions inside an arsenic-rich microbial ecosystem.</title>
        <authorList>
            <person name="Bertin P.N."/>
            <person name="Heinrich-Salmeron A."/>
            <person name="Pelletier E."/>
            <person name="Goulhen-Chollet F."/>
            <person name="Arsene-Ploetze F."/>
            <person name="Gallien S."/>
            <person name="Calteau A."/>
            <person name="Vallenet D."/>
            <person name="Casiot C."/>
            <person name="Chane-Woon-Ming B."/>
            <person name="Giloteaux L."/>
            <person name="Barakat M."/>
            <person name="Bonnefoy V."/>
            <person name="Bruneel O."/>
            <person name="Chandler M."/>
            <person name="Cleiss J."/>
            <person name="Duran R."/>
            <person name="Elbaz-Poulichet F."/>
            <person name="Fonknechten N."/>
            <person name="Lauga B."/>
            <person name="Mornico D."/>
            <person name="Ortet P."/>
            <person name="Schaeffer C."/>
            <person name="Siguier P."/>
            <person name="Alexander Thil Smith A."/>
            <person name="Van Dorsselaer A."/>
            <person name="Weissenbach J."/>
            <person name="Medigue C."/>
            <person name="Le Paslier D."/>
        </authorList>
    </citation>
    <scope>NUCLEOTIDE SEQUENCE</scope>
</reference>
<proteinExistence type="predicted"/>
<dbReference type="GO" id="GO:0090313">
    <property type="term" value="P:regulation of protein targeting to membrane"/>
    <property type="evidence" value="ECO:0007669"/>
    <property type="project" value="TreeGrafter"/>
</dbReference>
<organism evidence="1">
    <name type="scientific">mine drainage metagenome</name>
    <dbReference type="NCBI Taxonomy" id="410659"/>
    <lineage>
        <taxon>unclassified sequences</taxon>
        <taxon>metagenomes</taxon>
        <taxon>ecological metagenomes</taxon>
    </lineage>
</organism>
<dbReference type="Gene3D" id="3.30.1330.60">
    <property type="entry name" value="OmpA-like domain"/>
    <property type="match status" value="1"/>
</dbReference>
<accession>E6QV84</accession>
<evidence type="ECO:0000313" key="1">
    <source>
        <dbReference type="EMBL" id="CBI11157.1"/>
    </source>
</evidence>
<dbReference type="PANTHER" id="PTHR30441:SF8">
    <property type="entry name" value="DUF748 DOMAIN-CONTAINING PROTEIN"/>
    <property type="match status" value="1"/>
</dbReference>
<comment type="caution">
    <text evidence="1">The sequence shown here is derived from an EMBL/GenBank/DDBJ whole genome shotgun (WGS) entry which is preliminary data.</text>
</comment>
<protein>
    <submittedName>
        <fullName evidence="1">Putative ATPase involved in pili bigenesis</fullName>
    </submittedName>
</protein>
<name>E6QV84_9ZZZZ</name>
<dbReference type="GO" id="GO:0005886">
    <property type="term" value="C:plasma membrane"/>
    <property type="evidence" value="ECO:0007669"/>
    <property type="project" value="TreeGrafter"/>
</dbReference>
<dbReference type="Pfam" id="PF05359">
    <property type="entry name" value="DUF748"/>
    <property type="match status" value="2"/>
</dbReference>
<dbReference type="InterPro" id="IPR008023">
    <property type="entry name" value="DUF748"/>
</dbReference>
<dbReference type="EMBL" id="CABR01000124">
    <property type="protein sequence ID" value="CBI11157.1"/>
    <property type="molecule type" value="Genomic_DNA"/>
</dbReference>
<dbReference type="InterPro" id="IPR036737">
    <property type="entry name" value="OmpA-like_sf"/>
</dbReference>
<dbReference type="PANTHER" id="PTHR30441">
    <property type="entry name" value="DUF748 DOMAIN-CONTAINING PROTEIN"/>
    <property type="match status" value="1"/>
</dbReference>
<dbReference type="InterPro" id="IPR052894">
    <property type="entry name" value="AsmA-related"/>
</dbReference>
<sequence>MGAYVLAPYYGRTYLVHALEQQLHRPVSLHSLKFNPLKLSLRLKNLTVQASDHASTLFSVDELYVNLHASSLWTRTPVVKEILVKHPYFHLVRESDSQYNIRDIIALMMKPSASPLRYSLNNIQLQDGTIIFDDEPKHARQTITHLQFSLPFLSNIPDDANIDVKPNLSAQLNGAPFHLLAKTKPFLSTHDSTLQLEAKGLNLPDFVTYLPVPLKFRIDTGQLDSQLTLTFSNPPKRIPSVRLSGTVALHNLVLTHGQPLLSFEQLRVNIASSDLLRQHITFNSIELSHAHMKLQRNPNGEWDVAQLLPSSPADKAAPSAPWHVQANAVKLVDSDIHFTDLSTHQPFHTKIQAINLTFQHVTTEAGKPIVLTGTMMTDSGEHLSDQGWFTLSPFTAGGDFHLEHVTIRHYAPYYAHFVRFHVRAGTLDASVRYKLGPSLQLDDATGRFDGLQLRIVGHNHDFLNFNHFALTGGQLNLAQHSVIVGAITSQSGTLNLKQDASGQMSVAQLLATSPAGTPKPDTRTHPAIRLSLKKSRSNLPPSSGTSWHWLVKHISLDHYAVNFFAPGAGHIPTLAAKDIALQVKQFSNTQQPAQFKLQSNIGDTGHVLASGQLYLNPLKLNLQMAASGLPLAPLQSYVSQSSNIILTGGVLSAQGKLKLDAISPLKLSYTGSAQVNHFSSLDRITAKDLLKWNHLGFYSIRLSTYPALQLDIPHIVLSNFYSRLMIDPDGSFNLQHLLKSQAAPIAIHPGTPPADASVLTASHLAKPQPNSSNAANPVKNTVQIGLVTLKNGHVKFNDHFIHPNYSANVTNLAGTITHLSSNANNRADIALTGQVNDQGQLNINGQINPLSNNLYLDLLAKLSDFELSPLAPYAEKYAGYGIERGKMSFNVHYHVEDQKLTAENQLFLNQLTFGKKVDSPSATKLPVLLAVALLKDRDGNIDVNLPISGSLNDPDFSMGGLIFKAIVHLLEKAVTAPFSLIANLFSSKATMSHLDFVAGSSGLPPTATAQLHALAQALINRPNLKLDITGYADPVLDRQSLKQRALARMVSAEKIKQLAAENQAADTVTVAPDEYPKYLFAAYKHDDAIPDKPHNLIGLTKMLPVPEMEASILAHSTISDDQLRLFAFRRATTVKAELVKTGGIPSERIFIDAPKLSTDNPDHLSPSRVDFSLGVN</sequence>
<dbReference type="AlphaFoldDB" id="E6QV84"/>